<proteinExistence type="predicted"/>
<reference evidence="1 2" key="1">
    <citation type="submission" date="2019-03" db="EMBL/GenBank/DDBJ databases">
        <title>Single cell metagenomics reveals metabolic interactions within the superorganism composed of flagellate Streblomastix strix and complex community of Bacteroidetes bacteria on its surface.</title>
        <authorList>
            <person name="Treitli S.C."/>
            <person name="Kolisko M."/>
            <person name="Husnik F."/>
            <person name="Keeling P."/>
            <person name="Hampl V."/>
        </authorList>
    </citation>
    <scope>NUCLEOTIDE SEQUENCE [LARGE SCALE GENOMIC DNA]</scope>
    <source>
        <strain evidence="1">ST1C</strain>
    </source>
</reference>
<organism evidence="1 2">
    <name type="scientific">Streblomastix strix</name>
    <dbReference type="NCBI Taxonomy" id="222440"/>
    <lineage>
        <taxon>Eukaryota</taxon>
        <taxon>Metamonada</taxon>
        <taxon>Preaxostyla</taxon>
        <taxon>Oxymonadida</taxon>
        <taxon>Streblomastigidae</taxon>
        <taxon>Streblomastix</taxon>
    </lineage>
</organism>
<comment type="caution">
    <text evidence="1">The sequence shown here is derived from an EMBL/GenBank/DDBJ whole genome shotgun (WGS) entry which is preliminary data.</text>
</comment>
<evidence type="ECO:0000313" key="2">
    <source>
        <dbReference type="Proteomes" id="UP000324800"/>
    </source>
</evidence>
<dbReference type="AlphaFoldDB" id="A0A5J4U6J6"/>
<evidence type="ECO:0000313" key="1">
    <source>
        <dbReference type="EMBL" id="KAA6365501.1"/>
    </source>
</evidence>
<gene>
    <name evidence="1" type="ORF">EZS28_038972</name>
</gene>
<name>A0A5J4U6J6_9EUKA</name>
<dbReference type="Proteomes" id="UP000324800">
    <property type="component" value="Unassembled WGS sequence"/>
</dbReference>
<sequence>MKLVHHHEPTTYTKLDTTQLVNIQNPKVAQKVLALGISAFVVATAAKHGIVNILKLINASRPGTVTPDTAITASKALPPSPTANKPAAKVPIVATTFSFATNPMTIATAKIQLYSALIVPPIPNPNGVKIGLIIFPNCPKMEF</sequence>
<protein>
    <submittedName>
        <fullName evidence="1">Uncharacterized protein</fullName>
    </submittedName>
</protein>
<dbReference type="EMBL" id="SNRW01020391">
    <property type="protein sequence ID" value="KAA6365501.1"/>
    <property type="molecule type" value="Genomic_DNA"/>
</dbReference>
<accession>A0A5J4U6J6</accession>